<dbReference type="PROSITE" id="PS01005">
    <property type="entry name" value="FORMATE_NITRITE_TP_1"/>
    <property type="match status" value="1"/>
</dbReference>
<dbReference type="InterPro" id="IPR023271">
    <property type="entry name" value="Aquaporin-like"/>
</dbReference>
<reference evidence="7 8" key="1">
    <citation type="submission" date="2016-10" db="EMBL/GenBank/DDBJ databases">
        <authorList>
            <person name="de Groot N.N."/>
        </authorList>
    </citation>
    <scope>NUCLEOTIDE SEQUENCE [LARGE SCALE GENOMIC DNA]</scope>
    <source>
        <strain evidence="7 8">DSM 25584</strain>
    </source>
</reference>
<dbReference type="PANTHER" id="PTHR30520:SF6">
    <property type="entry name" value="FORMATE_NITRATE FAMILY TRANSPORTER (EUROFUNG)"/>
    <property type="match status" value="1"/>
</dbReference>
<evidence type="ECO:0000313" key="7">
    <source>
        <dbReference type="EMBL" id="SDF45841.1"/>
    </source>
</evidence>
<organism evidence="7 8">
    <name type="scientific">Limimonas halophila</name>
    <dbReference type="NCBI Taxonomy" id="1082479"/>
    <lineage>
        <taxon>Bacteria</taxon>
        <taxon>Pseudomonadati</taxon>
        <taxon>Pseudomonadota</taxon>
        <taxon>Alphaproteobacteria</taxon>
        <taxon>Rhodospirillales</taxon>
        <taxon>Rhodovibrionaceae</taxon>
        <taxon>Limimonas</taxon>
    </lineage>
</organism>
<keyword evidence="3 6" id="KW-1133">Transmembrane helix</keyword>
<evidence type="ECO:0000256" key="5">
    <source>
        <dbReference type="ARBA" id="ARBA00049660"/>
    </source>
</evidence>
<dbReference type="GO" id="GO:0015499">
    <property type="term" value="F:formate transmembrane transporter activity"/>
    <property type="evidence" value="ECO:0007669"/>
    <property type="project" value="TreeGrafter"/>
</dbReference>
<feature type="transmembrane region" description="Helical" evidence="6">
    <location>
        <begin position="256"/>
        <end position="282"/>
    </location>
</feature>
<dbReference type="GO" id="GO:0005886">
    <property type="term" value="C:plasma membrane"/>
    <property type="evidence" value="ECO:0007669"/>
    <property type="project" value="TreeGrafter"/>
</dbReference>
<evidence type="ECO:0000256" key="6">
    <source>
        <dbReference type="SAM" id="Phobius"/>
    </source>
</evidence>
<dbReference type="EMBL" id="FNCE01000001">
    <property type="protein sequence ID" value="SDF45841.1"/>
    <property type="molecule type" value="Genomic_DNA"/>
</dbReference>
<dbReference type="InterPro" id="IPR024002">
    <property type="entry name" value="For/NO2_transpt_CS"/>
</dbReference>
<name>A0A1G7L8Z1_9PROT</name>
<dbReference type="Pfam" id="PF01226">
    <property type="entry name" value="Form_Nir_trans"/>
    <property type="match status" value="1"/>
</dbReference>
<dbReference type="OrthoDB" id="9786493at2"/>
<evidence type="ECO:0000256" key="1">
    <source>
        <dbReference type="ARBA" id="ARBA00004141"/>
    </source>
</evidence>
<evidence type="ECO:0000313" key="8">
    <source>
        <dbReference type="Proteomes" id="UP000199415"/>
    </source>
</evidence>
<comment type="subcellular location">
    <subcellularLocation>
        <location evidence="1">Membrane</location>
        <topology evidence="1">Multi-pass membrane protein</topology>
    </subcellularLocation>
</comment>
<feature type="transmembrane region" description="Helical" evidence="6">
    <location>
        <begin position="46"/>
        <end position="65"/>
    </location>
</feature>
<accession>A0A1G7L8Z1</accession>
<feature type="transmembrane region" description="Helical" evidence="6">
    <location>
        <begin position="171"/>
        <end position="190"/>
    </location>
</feature>
<evidence type="ECO:0000256" key="3">
    <source>
        <dbReference type="ARBA" id="ARBA00022989"/>
    </source>
</evidence>
<sequence length="289" mass="30111">MTTNRNHTPKDQPPPSVGVDALLPEQMAEKAEDVGAKKTRLRLHKLLALSVLAGAFVAIGVLFALNVSEGGAAGPLVPGLAFSTAVILVAVGGAELFTSNNLMVMALVSGHIRLRELLHAWGVVYVGNIVGAVATVVMAVLAGQAARLDGGLVEEAAAVSARMADTGAIEAFFRGVLGNVLVCMAVWLSYSARTTTDRILSVIPPVTAYYVMGLEHAVAVMVYMPLAAVSLILHPSAATKLAWPDGLPPLTALGDFVAHLVPVTIGNVFGGGVLVGAVYWFIFLEGRRE</sequence>
<dbReference type="InterPro" id="IPR000292">
    <property type="entry name" value="For/NO2_transpt"/>
</dbReference>
<proteinExistence type="inferred from homology"/>
<dbReference type="STRING" id="1082479.SAMN05216241_101160"/>
<dbReference type="Proteomes" id="UP000199415">
    <property type="component" value="Unassembled WGS sequence"/>
</dbReference>
<dbReference type="RefSeq" id="WP_090018218.1">
    <property type="nucleotide sequence ID" value="NZ_FNCE01000001.1"/>
</dbReference>
<dbReference type="AlphaFoldDB" id="A0A1G7L8Z1"/>
<feature type="transmembrane region" description="Helical" evidence="6">
    <location>
        <begin position="211"/>
        <end position="236"/>
    </location>
</feature>
<gene>
    <name evidence="7" type="ORF">SAMN05216241_101160</name>
</gene>
<protein>
    <submittedName>
        <fullName evidence="7">Formate/nitrite transporter</fullName>
    </submittedName>
</protein>
<keyword evidence="8" id="KW-1185">Reference proteome</keyword>
<dbReference type="PANTHER" id="PTHR30520">
    <property type="entry name" value="FORMATE TRANSPORTER-RELATED"/>
    <property type="match status" value="1"/>
</dbReference>
<comment type="similarity">
    <text evidence="5">Belongs to the FNT transporter (TC 1.A.16) family.</text>
</comment>
<keyword evidence="4 6" id="KW-0472">Membrane</keyword>
<keyword evidence="2 6" id="KW-0812">Transmembrane</keyword>
<feature type="transmembrane region" description="Helical" evidence="6">
    <location>
        <begin position="77"/>
        <end position="97"/>
    </location>
</feature>
<feature type="transmembrane region" description="Helical" evidence="6">
    <location>
        <begin position="118"/>
        <end position="142"/>
    </location>
</feature>
<evidence type="ECO:0000256" key="4">
    <source>
        <dbReference type="ARBA" id="ARBA00023136"/>
    </source>
</evidence>
<evidence type="ECO:0000256" key="2">
    <source>
        <dbReference type="ARBA" id="ARBA00022692"/>
    </source>
</evidence>
<dbReference type="Gene3D" id="1.20.1080.10">
    <property type="entry name" value="Glycerol uptake facilitator protein"/>
    <property type="match status" value="1"/>
</dbReference>